<protein>
    <submittedName>
        <fullName evidence="2">Uncharacterized protein</fullName>
    </submittedName>
</protein>
<evidence type="ECO:0000313" key="2">
    <source>
        <dbReference type="EMBL" id="RSN73732.1"/>
    </source>
</evidence>
<evidence type="ECO:0000256" key="1">
    <source>
        <dbReference type="SAM" id="MobiDB-lite"/>
    </source>
</evidence>
<dbReference type="RefSeq" id="WP_125671765.1">
    <property type="nucleotide sequence ID" value="NZ_RCOS01000111.1"/>
</dbReference>
<evidence type="ECO:0000313" key="3">
    <source>
        <dbReference type="Proteomes" id="UP000277582"/>
    </source>
</evidence>
<dbReference type="Proteomes" id="UP000277582">
    <property type="component" value="Unassembled WGS sequence"/>
</dbReference>
<keyword evidence="3" id="KW-1185">Reference proteome</keyword>
<comment type="caution">
    <text evidence="2">The sequence shown here is derived from an EMBL/GenBank/DDBJ whole genome shotgun (WGS) entry which is preliminary data.</text>
</comment>
<dbReference type="AlphaFoldDB" id="A0A429GIJ9"/>
<feature type="compositionally biased region" description="Low complexity" evidence="1">
    <location>
        <begin position="162"/>
        <end position="171"/>
    </location>
</feature>
<gene>
    <name evidence="2" type="ORF">D6D85_09575</name>
</gene>
<proteinExistence type="predicted"/>
<reference evidence="2 3" key="1">
    <citation type="submission" date="2018-10" db="EMBL/GenBank/DDBJ databases">
        <title>Co-occurring genomic capacity for anaerobic methane metabolism and dissimilatory sulfite reduction discovered in the Korarchaeota.</title>
        <authorList>
            <person name="Mckay L.J."/>
            <person name="Dlakic M."/>
            <person name="Fields M.W."/>
            <person name="Delmont T.O."/>
            <person name="Eren A.M."/>
            <person name="Jay Z.J."/>
            <person name="Klingelsmith K.B."/>
            <person name="Rusch D.B."/>
            <person name="Inskeep W.P."/>
        </authorList>
    </citation>
    <scope>NUCLEOTIDE SEQUENCE [LARGE SCALE GENOMIC DNA]</scope>
    <source>
        <strain evidence="2 3">MDKW</strain>
    </source>
</reference>
<dbReference type="EMBL" id="RCOS01000111">
    <property type="protein sequence ID" value="RSN73732.1"/>
    <property type="molecule type" value="Genomic_DNA"/>
</dbReference>
<name>A0A429GIJ9_9CREN</name>
<sequence length="178" mass="18948">MVQLTSWLDPFMEGVSRNTGIPTAQLSSHVGGEFIGTLLERISATFSKGFMKLLIDITAGGIAAGYAVYGRDVPERLRRELLQTGSHLLFRVLEAIDFAQIYNSAKEFFGKLSVGDINGALSTVLRTPEEILSSMGISVASSPAPVITAPSYVITPPPEVSTPPETTSSEIPPLPSPA</sequence>
<accession>A0A429GIJ9</accession>
<organism evidence="2 3">
    <name type="scientific">Candidatus Methanodesulfokora washburnensis</name>
    <dbReference type="NCBI Taxonomy" id="2478471"/>
    <lineage>
        <taxon>Archaea</taxon>
        <taxon>Thermoproteota</taxon>
        <taxon>Candidatus Korarchaeia</taxon>
        <taxon>Candidatus Korarchaeia incertae sedis</taxon>
        <taxon>Candidatus Methanodesulfokora</taxon>
    </lineage>
</organism>
<feature type="region of interest" description="Disordered" evidence="1">
    <location>
        <begin position="155"/>
        <end position="178"/>
    </location>
</feature>